<dbReference type="EMBL" id="QDKL01000003">
    <property type="protein sequence ID" value="RZF20674.1"/>
    <property type="molecule type" value="Genomic_DNA"/>
</dbReference>
<name>A0ABY0IDS3_9BACT</name>
<keyword evidence="3" id="KW-1185">Reference proteome</keyword>
<evidence type="ECO:0008006" key="4">
    <source>
        <dbReference type="Google" id="ProtNLM"/>
    </source>
</evidence>
<gene>
    <name evidence="2" type="ORF">DAY19_11860</name>
</gene>
<comment type="caution">
    <text evidence="2">The sequence shown here is derived from an EMBL/GenBank/DDBJ whole genome shotgun (WGS) entry which is preliminary data.</text>
</comment>
<protein>
    <recommendedName>
        <fullName evidence="4">Chalcone isomerase domain-containing protein</fullName>
    </recommendedName>
</protein>
<proteinExistence type="predicted"/>
<reference evidence="3" key="1">
    <citation type="journal article" date="2019" name="Int. J. Syst. Evol. Microbiol.">
        <title>Halobacteriovorax valvorus sp. nov., a novel prokaryotic predator isolated from coastal seawater of China.</title>
        <authorList>
            <person name="Chen M.-X."/>
        </authorList>
    </citation>
    <scope>NUCLEOTIDE SEQUENCE [LARGE SCALE GENOMIC DNA]</scope>
    <source>
        <strain evidence="3">BL9</strain>
    </source>
</reference>
<keyword evidence="1" id="KW-0732">Signal</keyword>
<evidence type="ECO:0000313" key="2">
    <source>
        <dbReference type="EMBL" id="RZF20674.1"/>
    </source>
</evidence>
<dbReference type="RefSeq" id="WP_115362731.1">
    <property type="nucleotide sequence ID" value="NZ_QDKL01000003.1"/>
</dbReference>
<dbReference type="Proteomes" id="UP000443582">
    <property type="component" value="Unassembled WGS sequence"/>
</dbReference>
<organism evidence="2 3">
    <name type="scientific">Halobacteriovorax vibrionivorans</name>
    <dbReference type="NCBI Taxonomy" id="2152716"/>
    <lineage>
        <taxon>Bacteria</taxon>
        <taxon>Pseudomonadati</taxon>
        <taxon>Bdellovibrionota</taxon>
        <taxon>Bacteriovoracia</taxon>
        <taxon>Bacteriovoracales</taxon>
        <taxon>Halobacteriovoraceae</taxon>
        <taxon>Halobacteriovorax</taxon>
    </lineage>
</organism>
<feature type="signal peptide" evidence="1">
    <location>
        <begin position="1"/>
        <end position="27"/>
    </location>
</feature>
<evidence type="ECO:0000256" key="1">
    <source>
        <dbReference type="SAM" id="SignalP"/>
    </source>
</evidence>
<feature type="chain" id="PRO_5047271355" description="Chalcone isomerase domain-containing protein" evidence="1">
    <location>
        <begin position="28"/>
        <end position="191"/>
    </location>
</feature>
<accession>A0ABY0IDS3</accession>
<evidence type="ECO:0000313" key="3">
    <source>
        <dbReference type="Proteomes" id="UP000443582"/>
    </source>
</evidence>
<sequence>MRKPCLKSVIHLVFCTVVYLTASSAFASNFVVKNKTKKAVITGDVPKDWRFEENILGFPYVLMSKKHASGHRSIISFTPTKIKSKSLDRQMIKSQVNDYKKGRLSWVEKYEGESVKFLKFRENSIPKISSFSVGHQYIVSKKHFEEKSIYANCSGEVFHIKYLMNMTDEKSDRQIINSVLQSLSCRRGGES</sequence>